<dbReference type="CDD" id="cd12060">
    <property type="entry name" value="SH3_alphaPIX"/>
    <property type="match status" value="1"/>
</dbReference>
<keyword evidence="2 5" id="KW-0728">SH3 domain</keyword>
<dbReference type="SMART" id="SM00325">
    <property type="entry name" value="RhoGEF"/>
    <property type="match status" value="1"/>
</dbReference>
<dbReference type="Pfam" id="PF16615">
    <property type="entry name" value="RhoGEF67_u1"/>
    <property type="match status" value="1"/>
</dbReference>
<reference evidence="12 13" key="1">
    <citation type="submission" date="2019-09" db="EMBL/GenBank/DDBJ databases">
        <title>Bird 10,000 Genomes (B10K) Project - Family phase.</title>
        <authorList>
            <person name="Zhang G."/>
        </authorList>
    </citation>
    <scope>NUCLEOTIDE SEQUENCE [LARGE SCALE GENOMIC DNA]</scope>
    <source>
        <strain evidence="12">B10K-CU-031-07</strain>
        <tissue evidence="12">Muscle</tissue>
    </source>
</reference>
<dbReference type="InterPro" id="IPR011993">
    <property type="entry name" value="PH-like_dom_sf"/>
</dbReference>
<dbReference type="GO" id="GO:0030027">
    <property type="term" value="C:lamellipodium"/>
    <property type="evidence" value="ECO:0007669"/>
    <property type="project" value="UniProtKB-SubCell"/>
</dbReference>
<feature type="coiled-coil region" evidence="6">
    <location>
        <begin position="710"/>
        <end position="751"/>
    </location>
</feature>
<sequence>MNPEEQIVTWLISLGVLNSPKKIVDDPEEFLKTSLKDGTVLCKLINRLLPGAAEKYCLEPKNEADCISNIQEFLKGCALLKVEVFDPQDLYTGEQFSKVLSTLTAVNKATEDQSSKGPCSHLSSLSSVAGGPHTDSNGTASQSARVLRRQSKPVEMTENGSHQLVVKAKFNFKQTNEDELSVNKGDIIYVTRVEEGGWWEGTLNGKTGWFPSNYVREIKSADKPLSPKALKGLESTQLTKNYYPVVLQNILETERDYAKELQSLLGTYLRPLQSYDKLSAVDIASLLGNVEEISAFQQTLNQALEEVAKLPENQQRVGGCFMNLMPQFRSLYLTYCANHPSAVNVLTQHSDELEKFMESQGAANPGILILTTSLSKPFLRLDKYVTLLQELERHMEEAHADHEEVLKAVTSFKSLVSQCQELRKRKQLELQILSESIQRWEGDDIKTMGNIIYMSQVMVQCGGSEEKEERYFLLFSNVLLMLSASPRMSGFIYQGKLPLTGMTLTKLEDSEGNEHMFEIAGNMMERITVSCSTSQDLHEWLDHLQRLTKGTCNTVSKTQSWSAHSTFSSAGQIRGPLEPPKILKPWSLSCLRPAPPLRPSAALSYKEVIDSSKSPKTMKKFLPKRKTERKPSDEEFVIRKSTAALEEDAQILKVIEAYCTGAGFQQALSSGSRKDSIPQVLLPEEEKIIIEETRSNGQTVTEEKSLVDTVYALKDEVKELKQENKRMKQCLEEELKSRKDLEKLVRRLLKQTDECGREDTGRKSSLIA</sequence>
<feature type="domain" description="Calponin-homology (CH)" evidence="11">
    <location>
        <begin position="1"/>
        <end position="110"/>
    </location>
</feature>
<evidence type="ECO:0000259" key="9">
    <source>
        <dbReference type="PROSITE" id="PS50003"/>
    </source>
</evidence>
<dbReference type="InterPro" id="IPR035899">
    <property type="entry name" value="DBL_dom_sf"/>
</dbReference>
<feature type="non-terminal residue" evidence="12">
    <location>
        <position position="1"/>
    </location>
</feature>
<dbReference type="FunFam" id="1.20.900.10:FF:000016">
    <property type="entry name" value="Rho guanine nucleotide exchange factor 6"/>
    <property type="match status" value="1"/>
</dbReference>
<dbReference type="InterPro" id="IPR001849">
    <property type="entry name" value="PH_domain"/>
</dbReference>
<dbReference type="InterPro" id="IPR035788">
    <property type="entry name" value="AlphaPIX_SH3"/>
</dbReference>
<dbReference type="CDD" id="cd21265">
    <property type="entry name" value="CH_alphaPIX"/>
    <property type="match status" value="1"/>
</dbReference>
<gene>
    <name evidence="12" type="primary">Arhgef6</name>
    <name evidence="12" type="ORF">GEOCAL_R00689</name>
</gene>
<evidence type="ECO:0000256" key="3">
    <source>
        <dbReference type="ARBA" id="ARBA00022658"/>
    </source>
</evidence>
<dbReference type="PANTHER" id="PTHR46026:SF2">
    <property type="entry name" value="RHO GUANINE NUCLEOTIDE EXCHANGE FACTOR 6"/>
    <property type="match status" value="1"/>
</dbReference>
<evidence type="ECO:0000256" key="4">
    <source>
        <dbReference type="ARBA" id="ARBA00023273"/>
    </source>
</evidence>
<dbReference type="PROSITE" id="PS00741">
    <property type="entry name" value="DH_1"/>
    <property type="match status" value="1"/>
</dbReference>
<evidence type="ECO:0000256" key="2">
    <source>
        <dbReference type="ARBA" id="ARBA00022443"/>
    </source>
</evidence>
<feature type="domain" description="PH" evidence="9">
    <location>
        <begin position="444"/>
        <end position="549"/>
    </location>
</feature>
<evidence type="ECO:0000313" key="12">
    <source>
        <dbReference type="EMBL" id="NWH59700.1"/>
    </source>
</evidence>
<dbReference type="PROSITE" id="PS50003">
    <property type="entry name" value="PH_DOMAIN"/>
    <property type="match status" value="1"/>
</dbReference>
<dbReference type="SMART" id="SM00233">
    <property type="entry name" value="PH"/>
    <property type="match status" value="1"/>
</dbReference>
<dbReference type="InterPro" id="IPR001452">
    <property type="entry name" value="SH3_domain"/>
</dbReference>
<dbReference type="Pfam" id="PF00621">
    <property type="entry name" value="RhoGEF"/>
    <property type="match status" value="1"/>
</dbReference>
<comment type="caution">
    <text evidence="12">The sequence shown here is derived from an EMBL/GenBank/DDBJ whole genome shotgun (WGS) entry which is preliminary data.</text>
</comment>
<dbReference type="FunFam" id="2.30.30.40:FF:000034">
    <property type="entry name" value="Rho guanine nucleotide exchange factor (GEF) 7"/>
    <property type="match status" value="1"/>
</dbReference>
<dbReference type="PANTHER" id="PTHR46026">
    <property type="entry name" value="RHO-TYPE GUANINE NUCLEOTIDE EXCHANGE FACTOR, ISOFORM F"/>
    <property type="match status" value="1"/>
</dbReference>
<protein>
    <submittedName>
        <fullName evidence="12">ARHG6 factor</fullName>
    </submittedName>
</protein>
<dbReference type="Pfam" id="PF16523">
    <property type="entry name" value="betaPIX_CC"/>
    <property type="match status" value="1"/>
</dbReference>
<dbReference type="SMART" id="SM00326">
    <property type="entry name" value="SH3"/>
    <property type="match status" value="1"/>
</dbReference>
<feature type="compositionally biased region" description="Polar residues" evidence="7">
    <location>
        <begin position="134"/>
        <end position="144"/>
    </location>
</feature>
<dbReference type="AlphaFoldDB" id="A0A7K4J3A4"/>
<dbReference type="PROSITE" id="PS50010">
    <property type="entry name" value="DH_2"/>
    <property type="match status" value="1"/>
</dbReference>
<dbReference type="InterPro" id="IPR001715">
    <property type="entry name" value="CH_dom"/>
</dbReference>
<feature type="domain" description="SH3" evidence="8">
    <location>
        <begin position="161"/>
        <end position="220"/>
    </location>
</feature>
<keyword evidence="4" id="KW-0966">Cell projection</keyword>
<dbReference type="Pfam" id="PF00169">
    <property type="entry name" value="PH"/>
    <property type="match status" value="1"/>
</dbReference>
<feature type="coiled-coil region" evidence="6">
    <location>
        <begin position="381"/>
        <end position="408"/>
    </location>
</feature>
<name>A0A7K4J3A4_GEOCA</name>
<dbReference type="GO" id="GO:0005737">
    <property type="term" value="C:cytoplasm"/>
    <property type="evidence" value="ECO:0007669"/>
    <property type="project" value="TreeGrafter"/>
</dbReference>
<dbReference type="GO" id="GO:0030032">
    <property type="term" value="P:lamellipodium assembly"/>
    <property type="evidence" value="ECO:0007669"/>
    <property type="project" value="TreeGrafter"/>
</dbReference>
<dbReference type="SUPFAM" id="SSF50729">
    <property type="entry name" value="PH domain-like"/>
    <property type="match status" value="1"/>
</dbReference>
<feature type="non-terminal residue" evidence="12">
    <location>
        <position position="768"/>
    </location>
</feature>
<dbReference type="InterPro" id="IPR001331">
    <property type="entry name" value="GDS_CDC24_CS"/>
</dbReference>
<evidence type="ECO:0000256" key="5">
    <source>
        <dbReference type="PROSITE-ProRule" id="PRU00192"/>
    </source>
</evidence>
<dbReference type="InterPro" id="IPR046376">
    <property type="entry name" value="PH_Cool_Pix"/>
</dbReference>
<dbReference type="SUPFAM" id="SSF48065">
    <property type="entry name" value="DBL homology domain (DH-domain)"/>
    <property type="match status" value="1"/>
</dbReference>
<keyword evidence="3" id="KW-0344">Guanine-nucleotide releasing factor</keyword>
<dbReference type="Pfam" id="PF00307">
    <property type="entry name" value="CH"/>
    <property type="match status" value="1"/>
</dbReference>
<dbReference type="InterPro" id="IPR036872">
    <property type="entry name" value="CH_dom_sf"/>
</dbReference>
<dbReference type="PROSITE" id="PS50021">
    <property type="entry name" value="CH"/>
    <property type="match status" value="1"/>
</dbReference>
<feature type="region of interest" description="Disordered" evidence="7">
    <location>
        <begin position="111"/>
        <end position="158"/>
    </location>
</feature>
<dbReference type="FunFam" id="1.20.5.390:FF:000001">
    <property type="entry name" value="rho guanine nucleotide exchange factor 7 isoform X1"/>
    <property type="match status" value="1"/>
</dbReference>
<dbReference type="Proteomes" id="UP000531151">
    <property type="component" value="Unassembled WGS sequence"/>
</dbReference>
<dbReference type="SUPFAM" id="SSF47576">
    <property type="entry name" value="Calponin-homology domain, CH-domain"/>
    <property type="match status" value="1"/>
</dbReference>
<dbReference type="Gene3D" id="1.10.418.10">
    <property type="entry name" value="Calponin-like domain"/>
    <property type="match status" value="1"/>
</dbReference>
<evidence type="ECO:0000259" key="10">
    <source>
        <dbReference type="PROSITE" id="PS50010"/>
    </source>
</evidence>
<dbReference type="GO" id="GO:0035556">
    <property type="term" value="P:intracellular signal transduction"/>
    <property type="evidence" value="ECO:0007669"/>
    <property type="project" value="InterPro"/>
</dbReference>
<organism evidence="12 13">
    <name type="scientific">Geococcyx californianus</name>
    <name type="common">Greater roadrunner</name>
    <name type="synonym">Saurothera californiana</name>
    <dbReference type="NCBI Taxonomy" id="8947"/>
    <lineage>
        <taxon>Eukaryota</taxon>
        <taxon>Metazoa</taxon>
        <taxon>Chordata</taxon>
        <taxon>Craniata</taxon>
        <taxon>Vertebrata</taxon>
        <taxon>Euteleostomi</taxon>
        <taxon>Archelosauria</taxon>
        <taxon>Archosauria</taxon>
        <taxon>Dinosauria</taxon>
        <taxon>Saurischia</taxon>
        <taxon>Theropoda</taxon>
        <taxon>Coelurosauria</taxon>
        <taxon>Aves</taxon>
        <taxon>Neognathae</taxon>
        <taxon>Neoaves</taxon>
        <taxon>Otidimorphae</taxon>
        <taxon>Cuculiformes</taxon>
        <taxon>Neomorphidae</taxon>
        <taxon>Geococcyx</taxon>
    </lineage>
</organism>
<dbReference type="OrthoDB" id="6019202at2759"/>
<dbReference type="Gene3D" id="1.20.5.390">
    <property type="entry name" value="L1 transposable element, trimerization domain"/>
    <property type="match status" value="1"/>
</dbReference>
<evidence type="ECO:0000259" key="8">
    <source>
        <dbReference type="PROSITE" id="PS50002"/>
    </source>
</evidence>
<dbReference type="GO" id="GO:0005085">
    <property type="term" value="F:guanyl-nucleotide exchange factor activity"/>
    <property type="evidence" value="ECO:0007669"/>
    <property type="project" value="UniProtKB-KW"/>
</dbReference>
<comment type="subcellular location">
    <subcellularLocation>
        <location evidence="1">Cell projection</location>
        <location evidence="1">Lamellipodium</location>
    </subcellularLocation>
</comment>
<dbReference type="Pfam" id="PF07653">
    <property type="entry name" value="SH3_2"/>
    <property type="match status" value="1"/>
</dbReference>
<dbReference type="Pfam" id="PF16614">
    <property type="entry name" value="RhoGEF67_u2"/>
    <property type="match status" value="1"/>
</dbReference>
<proteinExistence type="predicted"/>
<accession>A0A7K4J3A4</accession>
<dbReference type="EMBL" id="VWPV01011113">
    <property type="protein sequence ID" value="NWH59700.1"/>
    <property type="molecule type" value="Genomic_DNA"/>
</dbReference>
<dbReference type="Gene3D" id="2.30.30.40">
    <property type="entry name" value="SH3 Domains"/>
    <property type="match status" value="1"/>
</dbReference>
<keyword evidence="6" id="KW-0175">Coiled coil</keyword>
<dbReference type="InterPro" id="IPR032409">
    <property type="entry name" value="GEF6/7_CC"/>
</dbReference>
<keyword evidence="13" id="KW-1185">Reference proteome</keyword>
<evidence type="ECO:0000256" key="1">
    <source>
        <dbReference type="ARBA" id="ARBA00004510"/>
    </source>
</evidence>
<dbReference type="CDD" id="cd00160">
    <property type="entry name" value="RhoGEF"/>
    <property type="match status" value="1"/>
</dbReference>
<evidence type="ECO:0000256" key="7">
    <source>
        <dbReference type="SAM" id="MobiDB-lite"/>
    </source>
</evidence>
<dbReference type="SMART" id="SM00033">
    <property type="entry name" value="CH"/>
    <property type="match status" value="1"/>
</dbReference>
<dbReference type="FunFam" id="2.30.29.30:FF:000094">
    <property type="entry name" value="Rho guanine nucleotide exchange factor 7"/>
    <property type="match status" value="1"/>
</dbReference>
<feature type="compositionally biased region" description="Polar residues" evidence="7">
    <location>
        <begin position="115"/>
        <end position="127"/>
    </location>
</feature>
<dbReference type="InterPro" id="IPR000219">
    <property type="entry name" value="DH_dom"/>
</dbReference>
<dbReference type="PRINTS" id="PR00452">
    <property type="entry name" value="SH3DOMAIN"/>
</dbReference>
<dbReference type="CDD" id="cd01225">
    <property type="entry name" value="PH_Cool_Pix"/>
    <property type="match status" value="1"/>
</dbReference>
<evidence type="ECO:0000259" key="11">
    <source>
        <dbReference type="PROSITE" id="PS50021"/>
    </source>
</evidence>
<dbReference type="InterPro" id="IPR036028">
    <property type="entry name" value="SH3-like_dom_sf"/>
</dbReference>
<dbReference type="Gene3D" id="2.30.29.30">
    <property type="entry name" value="Pleckstrin-homology domain (PH domain)/Phosphotyrosine-binding domain (PTB)"/>
    <property type="match status" value="1"/>
</dbReference>
<feature type="domain" description="DH" evidence="10">
    <location>
        <begin position="242"/>
        <end position="422"/>
    </location>
</feature>
<evidence type="ECO:0000256" key="6">
    <source>
        <dbReference type="SAM" id="Coils"/>
    </source>
</evidence>
<evidence type="ECO:0000313" key="13">
    <source>
        <dbReference type="Proteomes" id="UP000531151"/>
    </source>
</evidence>
<dbReference type="Gene3D" id="1.20.900.10">
    <property type="entry name" value="Dbl homology (DH) domain"/>
    <property type="match status" value="1"/>
</dbReference>
<dbReference type="PROSITE" id="PS50002">
    <property type="entry name" value="SH3"/>
    <property type="match status" value="1"/>
</dbReference>
<dbReference type="SUPFAM" id="SSF50044">
    <property type="entry name" value="SH3-domain"/>
    <property type="match status" value="1"/>
</dbReference>